<protein>
    <recommendedName>
        <fullName evidence="4">UPAR/Ly6 domain-containing protein</fullName>
    </recommendedName>
</protein>
<dbReference type="AlphaFoldDB" id="A0A9W8C4S7"/>
<dbReference type="PANTHER" id="PTHR20914">
    <property type="entry name" value="LY6/PLAUR DOMAIN-CONTAINING PROTEIN 8"/>
    <property type="match status" value="1"/>
</dbReference>
<dbReference type="GO" id="GO:0005576">
    <property type="term" value="C:extracellular region"/>
    <property type="evidence" value="ECO:0007669"/>
    <property type="project" value="UniProtKB-SubCell"/>
</dbReference>
<dbReference type="Pfam" id="PF00021">
    <property type="entry name" value="UPAR_LY6"/>
    <property type="match status" value="1"/>
</dbReference>
<comment type="subcellular location">
    <subcellularLocation>
        <location evidence="1">Secreted</location>
    </subcellularLocation>
</comment>
<gene>
    <name evidence="5" type="ORF">IRJ41_001485</name>
</gene>
<organism evidence="5 6">
    <name type="scientific">Triplophysa rosa</name>
    <name type="common">Cave loach</name>
    <dbReference type="NCBI Taxonomy" id="992332"/>
    <lineage>
        <taxon>Eukaryota</taxon>
        <taxon>Metazoa</taxon>
        <taxon>Chordata</taxon>
        <taxon>Craniata</taxon>
        <taxon>Vertebrata</taxon>
        <taxon>Euteleostomi</taxon>
        <taxon>Actinopterygii</taxon>
        <taxon>Neopterygii</taxon>
        <taxon>Teleostei</taxon>
        <taxon>Ostariophysi</taxon>
        <taxon>Cypriniformes</taxon>
        <taxon>Nemacheilidae</taxon>
        <taxon>Triplophysa</taxon>
    </lineage>
</organism>
<dbReference type="OrthoDB" id="8882827at2759"/>
<dbReference type="EMBL" id="JAFHDT010000007">
    <property type="protein sequence ID" value="KAI7807297.1"/>
    <property type="molecule type" value="Genomic_DNA"/>
</dbReference>
<reference evidence="5" key="1">
    <citation type="submission" date="2021-02" db="EMBL/GenBank/DDBJ databases">
        <title>Comparative genomics reveals that relaxation of natural selection precedes convergent phenotypic evolution of cavefish.</title>
        <authorList>
            <person name="Peng Z."/>
        </authorList>
    </citation>
    <scope>NUCLEOTIDE SEQUENCE</scope>
    <source>
        <tissue evidence="5">Muscle</tissue>
    </source>
</reference>
<dbReference type="SUPFAM" id="SSF57302">
    <property type="entry name" value="Snake toxin-like"/>
    <property type="match status" value="2"/>
</dbReference>
<evidence type="ECO:0000313" key="5">
    <source>
        <dbReference type="EMBL" id="KAI7807297.1"/>
    </source>
</evidence>
<keyword evidence="3" id="KW-0732">Signal</keyword>
<evidence type="ECO:0000256" key="2">
    <source>
        <dbReference type="ARBA" id="ARBA00022525"/>
    </source>
</evidence>
<keyword evidence="6" id="KW-1185">Reference proteome</keyword>
<dbReference type="PANTHER" id="PTHR20914:SF9">
    <property type="entry name" value="COILED, ISOFORM A"/>
    <property type="match status" value="1"/>
</dbReference>
<dbReference type="Proteomes" id="UP001059041">
    <property type="component" value="Linkage Group LG7"/>
</dbReference>
<proteinExistence type="predicted"/>
<evidence type="ECO:0000256" key="3">
    <source>
        <dbReference type="SAM" id="SignalP"/>
    </source>
</evidence>
<dbReference type="InterPro" id="IPR050918">
    <property type="entry name" value="CNF-like_PLA2_Inhibitor"/>
</dbReference>
<accession>A0A9W8C4S7</accession>
<feature type="domain" description="UPAR/Ly6" evidence="4">
    <location>
        <begin position="121"/>
        <end position="204"/>
    </location>
</feature>
<dbReference type="SMART" id="SM00134">
    <property type="entry name" value="LU"/>
    <property type="match status" value="2"/>
</dbReference>
<feature type="signal peptide" evidence="3">
    <location>
        <begin position="1"/>
        <end position="16"/>
    </location>
</feature>
<dbReference type="InterPro" id="IPR045860">
    <property type="entry name" value="Snake_toxin-like_sf"/>
</dbReference>
<evidence type="ECO:0000256" key="1">
    <source>
        <dbReference type="ARBA" id="ARBA00004613"/>
    </source>
</evidence>
<evidence type="ECO:0000313" key="6">
    <source>
        <dbReference type="Proteomes" id="UP001059041"/>
    </source>
</evidence>
<name>A0A9W8C4S7_TRIRA</name>
<sequence>MKFVLGLFFTSAFLYSGTVQMLQCLTCDNIFCENPSLTNCFSNESCATAHIAQTSSGFNYTMVQRLCLLNEECAYFNANGTTFTLSFGFGGTSFTSSVSCCNTDGCNKAKVDAPNKNPNGLKCKSCSSIYDQNCDSDLDCVGNQDRCFNGTASLLPSSFGFGNNTLKGCISRDLCQPSKFSNMTCCEGSFCNKGLSYMSEVNISLLLLSLIAVASLL</sequence>
<comment type="caution">
    <text evidence="5">The sequence shown here is derived from an EMBL/GenBank/DDBJ whole genome shotgun (WGS) entry which is preliminary data.</text>
</comment>
<feature type="chain" id="PRO_5040880429" description="UPAR/Ly6 domain-containing protein" evidence="3">
    <location>
        <begin position="17"/>
        <end position="217"/>
    </location>
</feature>
<keyword evidence="2" id="KW-0964">Secreted</keyword>
<evidence type="ECO:0000259" key="4">
    <source>
        <dbReference type="SMART" id="SM00134"/>
    </source>
</evidence>
<dbReference type="InterPro" id="IPR016054">
    <property type="entry name" value="LY6_UPA_recep-like"/>
</dbReference>
<dbReference type="Gene3D" id="2.10.60.10">
    <property type="entry name" value="CD59"/>
    <property type="match status" value="2"/>
</dbReference>
<feature type="domain" description="UPAR/Ly6" evidence="4">
    <location>
        <begin position="22"/>
        <end position="120"/>
    </location>
</feature>